<evidence type="ECO:0000313" key="2">
    <source>
        <dbReference type="Proteomes" id="UP000295621"/>
    </source>
</evidence>
<dbReference type="SUPFAM" id="SSF55961">
    <property type="entry name" value="Bet v1-like"/>
    <property type="match status" value="1"/>
</dbReference>
<proteinExistence type="predicted"/>
<dbReference type="Gene3D" id="3.30.530.20">
    <property type="match status" value="1"/>
</dbReference>
<dbReference type="RefSeq" id="WP_131982403.1">
    <property type="nucleotide sequence ID" value="NZ_SMKL01000021.1"/>
</dbReference>
<comment type="caution">
    <text evidence="1">The sequence shown here is derived from an EMBL/GenBank/DDBJ whole genome shotgun (WGS) entry which is preliminary data.</text>
</comment>
<dbReference type="EMBL" id="SMKL01000021">
    <property type="protein sequence ID" value="TDC51587.1"/>
    <property type="molecule type" value="Genomic_DNA"/>
</dbReference>
<evidence type="ECO:0000313" key="1">
    <source>
        <dbReference type="EMBL" id="TDC51587.1"/>
    </source>
</evidence>
<accession>A0A4R4RP57</accession>
<dbReference type="Proteomes" id="UP000295621">
    <property type="component" value="Unassembled WGS sequence"/>
</dbReference>
<keyword evidence="2" id="KW-1185">Reference proteome</keyword>
<sequence length="250" mass="27272">MTEQDRPVIRVTVAAPVDEVWRALREKDKIRHWHGWDDPGLDAEIDLIYFQSFVEDEGARTLGVQEGDHIVLEPDGDGTRVTLTRAPRGVSPEWDAYYDDITEGWTTFLQQLRFFLERQPGAPRRTVFLAGTTAGAPPLLPELGLDGVAVQPAGSAFEARLAGQDVKGEVWFRSAHQFGVTVDAWGDGLLVVAYTEPTAEKPAGTAMALLSTYGLDEAAYAELAGRWGAWWGGRYPAPAGPIPGTEAPEA</sequence>
<reference evidence="1 2" key="1">
    <citation type="submission" date="2019-02" db="EMBL/GenBank/DDBJ databases">
        <title>Draft genome sequences of novel Actinobacteria.</title>
        <authorList>
            <person name="Sahin N."/>
            <person name="Ay H."/>
            <person name="Saygin H."/>
        </authorList>
    </citation>
    <scope>NUCLEOTIDE SEQUENCE [LARGE SCALE GENOMIC DNA]</scope>
    <source>
        <strain evidence="1 2">KC603</strain>
    </source>
</reference>
<dbReference type="AlphaFoldDB" id="A0A4R4RP57"/>
<name>A0A4R4RP57_9ACTN</name>
<dbReference type="CDD" id="cd07814">
    <property type="entry name" value="SRPBCC_CalC_Aha1-like"/>
    <property type="match status" value="1"/>
</dbReference>
<organism evidence="1 2">
    <name type="scientific">Jiangella ureilytica</name>
    <dbReference type="NCBI Taxonomy" id="2530374"/>
    <lineage>
        <taxon>Bacteria</taxon>
        <taxon>Bacillati</taxon>
        <taxon>Actinomycetota</taxon>
        <taxon>Actinomycetes</taxon>
        <taxon>Jiangellales</taxon>
        <taxon>Jiangellaceae</taxon>
        <taxon>Jiangella</taxon>
    </lineage>
</organism>
<protein>
    <submittedName>
        <fullName evidence="1">SRPBCC domain-containing protein</fullName>
    </submittedName>
</protein>
<gene>
    <name evidence="1" type="ORF">E1212_11345</name>
</gene>
<dbReference type="OrthoDB" id="3334241at2"/>
<dbReference type="InterPro" id="IPR023393">
    <property type="entry name" value="START-like_dom_sf"/>
</dbReference>